<evidence type="ECO:0000313" key="1">
    <source>
        <dbReference type="EMBL" id="MDT8843915.1"/>
    </source>
</evidence>
<dbReference type="AlphaFoldDB" id="A0AAP5UYB1"/>
<sequence>MHLEDSALSLRDIHFRKAATATRNQLSFANLRTVIGQESTKWISARYWAGALQSDDLLVRHDGAYQQVAPKYFIFDIYND</sequence>
<protein>
    <submittedName>
        <fullName evidence="1">Uncharacterized protein</fullName>
    </submittedName>
</protein>
<reference evidence="1" key="1">
    <citation type="submission" date="2022-08" db="EMBL/GenBank/DDBJ databases">
        <authorList>
            <person name="Kim S.-J."/>
        </authorList>
    </citation>
    <scope>NUCLEOTIDE SEQUENCE</scope>
    <source>
        <strain evidence="1">KJ</strain>
    </source>
</reference>
<name>A0AAP5UYB1_9BURK</name>
<organism evidence="1 2">
    <name type="scientific">Paraburkholderia fungorum</name>
    <dbReference type="NCBI Taxonomy" id="134537"/>
    <lineage>
        <taxon>Bacteria</taxon>
        <taxon>Pseudomonadati</taxon>
        <taxon>Pseudomonadota</taxon>
        <taxon>Betaproteobacteria</taxon>
        <taxon>Burkholderiales</taxon>
        <taxon>Burkholderiaceae</taxon>
        <taxon>Paraburkholderia</taxon>
    </lineage>
</organism>
<dbReference type="Proteomes" id="UP001246473">
    <property type="component" value="Unassembled WGS sequence"/>
</dbReference>
<proteinExistence type="predicted"/>
<accession>A0AAP5UYB1</accession>
<gene>
    <name evidence="1" type="ORF">ParKJ_41710</name>
</gene>
<dbReference type="RefSeq" id="WP_176314307.1">
    <property type="nucleotide sequence ID" value="NZ_JANSLM010000032.1"/>
</dbReference>
<dbReference type="EMBL" id="JANSLM010000032">
    <property type="protein sequence ID" value="MDT8843915.1"/>
    <property type="molecule type" value="Genomic_DNA"/>
</dbReference>
<evidence type="ECO:0000313" key="2">
    <source>
        <dbReference type="Proteomes" id="UP001246473"/>
    </source>
</evidence>
<comment type="caution">
    <text evidence="1">The sequence shown here is derived from an EMBL/GenBank/DDBJ whole genome shotgun (WGS) entry which is preliminary data.</text>
</comment>